<evidence type="ECO:0000256" key="6">
    <source>
        <dbReference type="ARBA" id="ARBA00022679"/>
    </source>
</evidence>
<keyword evidence="6" id="KW-0808">Transferase</keyword>
<feature type="transmembrane region" description="Helical" evidence="15">
    <location>
        <begin position="168"/>
        <end position="190"/>
    </location>
</feature>
<dbReference type="KEGG" id="njp:NEJAP_2588"/>
<dbReference type="SUPFAM" id="SSF47384">
    <property type="entry name" value="Homodimeric domain of signal transducing histidine kinase"/>
    <property type="match status" value="1"/>
</dbReference>
<dbReference type="EC" id="2.7.13.3" evidence="3"/>
<evidence type="ECO:0000256" key="9">
    <source>
        <dbReference type="ARBA" id="ARBA00022777"/>
    </source>
</evidence>
<dbReference type="InterPro" id="IPR036890">
    <property type="entry name" value="HATPase_C_sf"/>
</dbReference>
<keyword evidence="12" id="KW-0902">Two-component regulatory system</keyword>
<feature type="coiled-coil region" evidence="14">
    <location>
        <begin position="49"/>
        <end position="76"/>
    </location>
</feature>
<keyword evidence="9 17" id="KW-0418">Kinase</keyword>
<evidence type="ECO:0000256" key="13">
    <source>
        <dbReference type="ARBA" id="ARBA00023136"/>
    </source>
</evidence>
<dbReference type="SUPFAM" id="SSF55874">
    <property type="entry name" value="ATPase domain of HSP90 chaperone/DNA topoisomerase II/histidine kinase"/>
    <property type="match status" value="1"/>
</dbReference>
<protein>
    <recommendedName>
        <fullName evidence="3">histidine kinase</fullName>
        <ecNumber evidence="3">2.7.13.3</ecNumber>
    </recommendedName>
</protein>
<dbReference type="Proteomes" id="UP000595332">
    <property type="component" value="Chromosome"/>
</dbReference>
<dbReference type="EMBL" id="AP014546">
    <property type="protein sequence ID" value="BBB30532.1"/>
    <property type="molecule type" value="Genomic_DNA"/>
</dbReference>
<feature type="domain" description="Histidine kinase" evidence="16">
    <location>
        <begin position="248"/>
        <end position="422"/>
    </location>
</feature>
<keyword evidence="8" id="KW-0547">Nucleotide-binding</keyword>
<evidence type="ECO:0000259" key="16">
    <source>
        <dbReference type="PROSITE" id="PS50109"/>
    </source>
</evidence>
<accession>A0A7R6PHY3</accession>
<dbReference type="RefSeq" id="WP_201347712.1">
    <property type="nucleotide sequence ID" value="NZ_AP014546.1"/>
</dbReference>
<comment type="catalytic activity">
    <reaction evidence="1">
        <text>ATP + protein L-histidine = ADP + protein N-phospho-L-histidine.</text>
        <dbReference type="EC" id="2.7.13.3"/>
    </reaction>
</comment>
<evidence type="ECO:0000313" key="17">
    <source>
        <dbReference type="EMBL" id="BBB30532.1"/>
    </source>
</evidence>
<dbReference type="Gene3D" id="3.30.565.10">
    <property type="entry name" value="Histidine kinase-like ATPase, C-terminal domain"/>
    <property type="match status" value="1"/>
</dbReference>
<evidence type="ECO:0000256" key="8">
    <source>
        <dbReference type="ARBA" id="ARBA00022741"/>
    </source>
</evidence>
<keyword evidence="14" id="KW-0175">Coiled coil</keyword>
<evidence type="ECO:0000256" key="3">
    <source>
        <dbReference type="ARBA" id="ARBA00012438"/>
    </source>
</evidence>
<dbReference type="InterPro" id="IPR003661">
    <property type="entry name" value="HisK_dim/P_dom"/>
</dbReference>
<dbReference type="InterPro" id="IPR036097">
    <property type="entry name" value="HisK_dim/P_sf"/>
</dbReference>
<evidence type="ECO:0000256" key="1">
    <source>
        <dbReference type="ARBA" id="ARBA00000085"/>
    </source>
</evidence>
<evidence type="ECO:0000256" key="15">
    <source>
        <dbReference type="SAM" id="Phobius"/>
    </source>
</evidence>
<dbReference type="GO" id="GO:0005886">
    <property type="term" value="C:plasma membrane"/>
    <property type="evidence" value="ECO:0007669"/>
    <property type="project" value="UniProtKB-SubCell"/>
</dbReference>
<dbReference type="PANTHER" id="PTHR45528:SF1">
    <property type="entry name" value="SENSOR HISTIDINE KINASE CPXA"/>
    <property type="match status" value="1"/>
</dbReference>
<evidence type="ECO:0000313" key="18">
    <source>
        <dbReference type="Proteomes" id="UP000595332"/>
    </source>
</evidence>
<evidence type="ECO:0000256" key="7">
    <source>
        <dbReference type="ARBA" id="ARBA00022692"/>
    </source>
</evidence>
<dbReference type="CDD" id="cd00082">
    <property type="entry name" value="HisKA"/>
    <property type="match status" value="1"/>
</dbReference>
<dbReference type="PANTHER" id="PTHR45528">
    <property type="entry name" value="SENSOR HISTIDINE KINASE CPXA"/>
    <property type="match status" value="1"/>
</dbReference>
<evidence type="ECO:0000256" key="11">
    <source>
        <dbReference type="ARBA" id="ARBA00022989"/>
    </source>
</evidence>
<dbReference type="InterPro" id="IPR005467">
    <property type="entry name" value="His_kinase_dom"/>
</dbReference>
<dbReference type="GO" id="GO:0005524">
    <property type="term" value="F:ATP binding"/>
    <property type="evidence" value="ECO:0007669"/>
    <property type="project" value="UniProtKB-KW"/>
</dbReference>
<dbReference type="SMART" id="SM00388">
    <property type="entry name" value="HisKA"/>
    <property type="match status" value="1"/>
</dbReference>
<dbReference type="AlphaFoldDB" id="A0A7R6PHY3"/>
<evidence type="ECO:0000256" key="12">
    <source>
        <dbReference type="ARBA" id="ARBA00023012"/>
    </source>
</evidence>
<gene>
    <name evidence="17" type="primary">glrK</name>
    <name evidence="17" type="ORF">NEJAP_2588</name>
</gene>
<dbReference type="Gene3D" id="1.10.287.130">
    <property type="match status" value="1"/>
</dbReference>
<keyword evidence="4" id="KW-1003">Cell membrane</keyword>
<dbReference type="PROSITE" id="PS50109">
    <property type="entry name" value="HIS_KIN"/>
    <property type="match status" value="1"/>
</dbReference>
<organism evidence="17 18">
    <name type="scientific">Neptunomonas japonica JAMM 1380</name>
    <dbReference type="NCBI Taxonomy" id="1441457"/>
    <lineage>
        <taxon>Bacteria</taxon>
        <taxon>Pseudomonadati</taxon>
        <taxon>Pseudomonadota</taxon>
        <taxon>Gammaproteobacteria</taxon>
        <taxon>Oceanospirillales</taxon>
        <taxon>Oceanospirillaceae</taxon>
        <taxon>Neptunomonas</taxon>
    </lineage>
</organism>
<keyword evidence="5" id="KW-0597">Phosphoprotein</keyword>
<evidence type="ECO:0000256" key="14">
    <source>
        <dbReference type="SAM" id="Coils"/>
    </source>
</evidence>
<dbReference type="InterPro" id="IPR050398">
    <property type="entry name" value="HssS/ArlS-like"/>
</dbReference>
<dbReference type="Gene3D" id="6.10.340.10">
    <property type="match status" value="1"/>
</dbReference>
<evidence type="ECO:0000256" key="2">
    <source>
        <dbReference type="ARBA" id="ARBA00004651"/>
    </source>
</evidence>
<reference evidence="17 18" key="1">
    <citation type="journal article" date="2008" name="Int. J. Syst. Evol. Microbiol.">
        <title>Neptunomonas japonica sp. nov., an Osedax japonicus symbiont-like bacterium isolated from sediment adjacent to sperm whale carcasses off Kagoshima, Japan.</title>
        <authorList>
            <person name="Miyazaki M."/>
            <person name="Nogi Y."/>
            <person name="Fujiwara Y."/>
            <person name="Kawato M."/>
            <person name="Kubokawa K."/>
            <person name="Horikoshi K."/>
        </authorList>
    </citation>
    <scope>NUCLEOTIDE SEQUENCE [LARGE SCALE GENOMIC DNA]</scope>
    <source>
        <strain evidence="17 18">JAMM 1380</strain>
    </source>
</reference>
<dbReference type="InterPro" id="IPR003594">
    <property type="entry name" value="HATPase_dom"/>
</dbReference>
<name>A0A7R6PHY3_9GAMM</name>
<dbReference type="CDD" id="cd00075">
    <property type="entry name" value="HATPase"/>
    <property type="match status" value="1"/>
</dbReference>
<evidence type="ECO:0000256" key="4">
    <source>
        <dbReference type="ARBA" id="ARBA00022475"/>
    </source>
</evidence>
<feature type="transmembrane region" description="Helical" evidence="15">
    <location>
        <begin position="15"/>
        <end position="33"/>
    </location>
</feature>
<keyword evidence="10" id="KW-0067">ATP-binding</keyword>
<keyword evidence="13 15" id="KW-0472">Membrane</keyword>
<dbReference type="GO" id="GO:0000155">
    <property type="term" value="F:phosphorelay sensor kinase activity"/>
    <property type="evidence" value="ECO:0007669"/>
    <property type="project" value="InterPro"/>
</dbReference>
<dbReference type="Pfam" id="PF00512">
    <property type="entry name" value="HisKA"/>
    <property type="match status" value="1"/>
</dbReference>
<keyword evidence="18" id="KW-1185">Reference proteome</keyword>
<comment type="subcellular location">
    <subcellularLocation>
        <location evidence="2">Cell membrane</location>
        <topology evidence="2">Multi-pass membrane protein</topology>
    </subcellularLocation>
</comment>
<evidence type="ECO:0000256" key="5">
    <source>
        <dbReference type="ARBA" id="ARBA00022553"/>
    </source>
</evidence>
<keyword evidence="7 15" id="KW-0812">Transmembrane</keyword>
<evidence type="ECO:0000256" key="10">
    <source>
        <dbReference type="ARBA" id="ARBA00022840"/>
    </source>
</evidence>
<dbReference type="Pfam" id="PF02518">
    <property type="entry name" value="HATPase_c"/>
    <property type="match status" value="1"/>
</dbReference>
<keyword evidence="11 15" id="KW-1133">Transmembrane helix</keyword>
<sequence length="422" mass="48584">MTLLTRALQLRSLKQWVFIAFFLVNVPIGFMLYKSSMVLESQLQQSYRLAQISLELSQQNNSLERLAEDIVRAATQFRIIKKPEIQERLTEQVERFNNHLSIQMFITEQNQRQQKFQSLFTAIQKDPLDETINELPQLTRELAEESFNKAGIELANLQEQARITRENLWLQTAFLAVATFLLMLFFSSAITRPITKLTSRIEAIGRRENLPKNPISGPKEIVQLNNQLLWLDQHLLQLERLKREFIQHISHELKTPLTTLREGADLLAEEVPGTLNDRQHHVVSLLQSSSINLQKLIEQLLDYNKLQQAHTLKIQHVDIRSIIMKAITPLQLLISEKSITLTLPKTSLVVQLDPDMLHRVLGNLVSNAIYYTDKDGHVTIDAYASEKQLIIDVENNGSEISATDAKNIFEPFYQGKRNAQVH</sequence>
<proteinExistence type="predicted"/>